<feature type="transmembrane region" description="Helical" evidence="1">
    <location>
        <begin position="186"/>
        <end position="205"/>
    </location>
</feature>
<dbReference type="RefSeq" id="WP_284252638.1">
    <property type="nucleotide sequence ID" value="NZ_BAAAQO010000003.1"/>
</dbReference>
<evidence type="ECO:0008006" key="4">
    <source>
        <dbReference type="Google" id="ProtNLM"/>
    </source>
</evidence>
<evidence type="ECO:0000313" key="3">
    <source>
        <dbReference type="Proteomes" id="UP001157034"/>
    </source>
</evidence>
<keyword evidence="1" id="KW-0812">Transmembrane</keyword>
<gene>
    <name evidence="2" type="ORF">GCM10025881_05420</name>
</gene>
<accession>A0ABQ6JZE9</accession>
<comment type="caution">
    <text evidence="2">The sequence shown here is derived from an EMBL/GenBank/DDBJ whole genome shotgun (WGS) entry which is preliminary data.</text>
</comment>
<feature type="transmembrane region" description="Helical" evidence="1">
    <location>
        <begin position="157"/>
        <end position="179"/>
    </location>
</feature>
<name>A0ABQ6JZE9_9MICO</name>
<proteinExistence type="predicted"/>
<reference evidence="3" key="1">
    <citation type="journal article" date="2019" name="Int. J. Syst. Evol. Microbiol.">
        <title>The Global Catalogue of Microorganisms (GCM) 10K type strain sequencing project: providing services to taxonomists for standard genome sequencing and annotation.</title>
        <authorList>
            <consortium name="The Broad Institute Genomics Platform"/>
            <consortium name="The Broad Institute Genome Sequencing Center for Infectious Disease"/>
            <person name="Wu L."/>
            <person name="Ma J."/>
        </authorList>
    </citation>
    <scope>NUCLEOTIDE SEQUENCE [LARGE SCALE GENOMIC DNA]</scope>
    <source>
        <strain evidence="3">NBRC 108894</strain>
    </source>
</reference>
<protein>
    <recommendedName>
        <fullName evidence="4">ABC transporter permease</fullName>
    </recommendedName>
</protein>
<dbReference type="EMBL" id="BSVB01000001">
    <property type="protein sequence ID" value="GMA93718.1"/>
    <property type="molecule type" value="Genomic_DNA"/>
</dbReference>
<sequence length="251" mass="26822">MTAVALAPVRRRGASRIRSVARLYFTNPMTIAVTPFIVLATIFLLNIAVWGIIVVAAPGDPDAADGFSYSGASAWIFFYMAVVAIQAMNNTFRLALGFGATRRDFYLGSTLVFLLMSVIFTAAITILGLLENATNGWGLGGHIFTPVYFGSGWAVRIPVILCLFLFFTFTGSAFGAVFVRWGRNGLLIFGGILLTIVVLIGLVIALLDAGAQFGAWLGANAPFGLALWSLVPSAVFWIAGFLILRGATPKN</sequence>
<keyword evidence="3" id="KW-1185">Reference proteome</keyword>
<evidence type="ECO:0000313" key="2">
    <source>
        <dbReference type="EMBL" id="GMA93718.1"/>
    </source>
</evidence>
<feature type="transmembrane region" description="Helical" evidence="1">
    <location>
        <begin position="105"/>
        <end position="130"/>
    </location>
</feature>
<keyword evidence="1" id="KW-0472">Membrane</keyword>
<feature type="transmembrane region" description="Helical" evidence="1">
    <location>
        <begin position="225"/>
        <end position="244"/>
    </location>
</feature>
<feature type="transmembrane region" description="Helical" evidence="1">
    <location>
        <begin position="21"/>
        <end position="54"/>
    </location>
</feature>
<feature type="transmembrane region" description="Helical" evidence="1">
    <location>
        <begin position="66"/>
        <end position="85"/>
    </location>
</feature>
<organism evidence="2 3">
    <name type="scientific">Pseudolysinimonas kribbensis</name>
    <dbReference type="NCBI Taxonomy" id="433641"/>
    <lineage>
        <taxon>Bacteria</taxon>
        <taxon>Bacillati</taxon>
        <taxon>Actinomycetota</taxon>
        <taxon>Actinomycetes</taxon>
        <taxon>Micrococcales</taxon>
        <taxon>Microbacteriaceae</taxon>
        <taxon>Pseudolysinimonas</taxon>
    </lineage>
</organism>
<keyword evidence="1" id="KW-1133">Transmembrane helix</keyword>
<dbReference type="Proteomes" id="UP001157034">
    <property type="component" value="Unassembled WGS sequence"/>
</dbReference>
<evidence type="ECO:0000256" key="1">
    <source>
        <dbReference type="SAM" id="Phobius"/>
    </source>
</evidence>